<reference evidence="1 2" key="1">
    <citation type="submission" date="2019-03" db="EMBL/GenBank/DDBJ databases">
        <title>Genomic Encyclopedia of Archaeal and Bacterial Type Strains, Phase II (KMG-II): from individual species to whole genera.</title>
        <authorList>
            <person name="Goeker M."/>
        </authorList>
    </citation>
    <scope>NUCLEOTIDE SEQUENCE [LARGE SCALE GENOMIC DNA]</scope>
    <source>
        <strain evidence="1 2">DSM 19035</strain>
    </source>
</reference>
<gene>
    <name evidence="1" type="ORF">ATK78_0166</name>
</gene>
<sequence length="178" mass="20795">MALLSSYEYKESDKSEKGIKYFFISKGKKDVVKAVHYMYNSNIYQQKIYNLGFGDYQLDIDEIDDKVNTNNVDIYKVFNTVLSTVPIFFKAFPGSIIIVQGSDSNPDFHKTCKSTCRKRCEDICKNQNRRIKSYTRYVNKNYDELTKDYAFFGGVKTIKSVIIEDFIKENTIRYGTFN</sequence>
<evidence type="ECO:0000313" key="1">
    <source>
        <dbReference type="EMBL" id="TDQ11052.1"/>
    </source>
</evidence>
<organism evidence="1 2">
    <name type="scientific">Pedobacter metabolipauper</name>
    <dbReference type="NCBI Taxonomy" id="425513"/>
    <lineage>
        <taxon>Bacteria</taxon>
        <taxon>Pseudomonadati</taxon>
        <taxon>Bacteroidota</taxon>
        <taxon>Sphingobacteriia</taxon>
        <taxon>Sphingobacteriales</taxon>
        <taxon>Sphingobacteriaceae</taxon>
        <taxon>Pedobacter</taxon>
    </lineage>
</organism>
<evidence type="ECO:0000313" key="2">
    <source>
        <dbReference type="Proteomes" id="UP000295620"/>
    </source>
</evidence>
<dbReference type="Pfam" id="PF22028">
    <property type="entry name" value="DUF6934"/>
    <property type="match status" value="1"/>
</dbReference>
<dbReference type="InterPro" id="IPR053865">
    <property type="entry name" value="DUF6934"/>
</dbReference>
<dbReference type="RefSeq" id="WP_133574162.1">
    <property type="nucleotide sequence ID" value="NZ_SNYC01000003.1"/>
</dbReference>
<protein>
    <submittedName>
        <fullName evidence="1">Uncharacterized protein</fullName>
    </submittedName>
</protein>
<comment type="caution">
    <text evidence="1">The sequence shown here is derived from an EMBL/GenBank/DDBJ whole genome shotgun (WGS) entry which is preliminary data.</text>
</comment>
<dbReference type="AlphaFoldDB" id="A0A4R6SYE9"/>
<accession>A0A4R6SYE9</accession>
<dbReference type="Proteomes" id="UP000295620">
    <property type="component" value="Unassembled WGS sequence"/>
</dbReference>
<keyword evidence="2" id="KW-1185">Reference proteome</keyword>
<dbReference type="OrthoDB" id="1343312at2"/>
<name>A0A4R6SYE9_9SPHI</name>
<dbReference type="EMBL" id="SNYC01000003">
    <property type="protein sequence ID" value="TDQ11052.1"/>
    <property type="molecule type" value="Genomic_DNA"/>
</dbReference>
<proteinExistence type="predicted"/>